<dbReference type="NCBIfam" id="TIGR00636">
    <property type="entry name" value="PduO_Nterm"/>
    <property type="match status" value="1"/>
</dbReference>
<evidence type="ECO:0000313" key="9">
    <source>
        <dbReference type="Proteomes" id="UP000321046"/>
    </source>
</evidence>
<evidence type="ECO:0000256" key="2">
    <source>
        <dbReference type="ARBA" id="ARBA00011233"/>
    </source>
</evidence>
<dbReference type="InterPro" id="IPR029499">
    <property type="entry name" value="PduO-typ"/>
</dbReference>
<evidence type="ECO:0000313" key="8">
    <source>
        <dbReference type="EMBL" id="TXD42842.1"/>
    </source>
</evidence>
<organism evidence="8 9">
    <name type="scientific">Lujinxingia vulgaris</name>
    <dbReference type="NCBI Taxonomy" id="2600176"/>
    <lineage>
        <taxon>Bacteria</taxon>
        <taxon>Deltaproteobacteria</taxon>
        <taxon>Bradymonadales</taxon>
        <taxon>Lujinxingiaceae</taxon>
        <taxon>Lujinxingia</taxon>
    </lineage>
</organism>
<evidence type="ECO:0000256" key="3">
    <source>
        <dbReference type="ARBA" id="ARBA00022679"/>
    </source>
</evidence>
<dbReference type="UniPathway" id="UPA00148">
    <property type="reaction ID" value="UER00233"/>
</dbReference>
<feature type="domain" description="Cobalamin adenosyltransferase-like" evidence="7">
    <location>
        <begin position="22"/>
        <end position="194"/>
    </location>
</feature>
<dbReference type="InterPro" id="IPR036451">
    <property type="entry name" value="CblAdoTrfase-like_sf"/>
</dbReference>
<accession>A0A5C6XGQ0</accession>
<keyword evidence="3 6" id="KW-0808">Transferase</keyword>
<keyword evidence="6" id="KW-0169">Cobalamin biosynthesis</keyword>
<dbReference type="GO" id="GO:0009236">
    <property type="term" value="P:cobalamin biosynthetic process"/>
    <property type="evidence" value="ECO:0007669"/>
    <property type="project" value="UniProtKB-UniRule"/>
</dbReference>
<proteinExistence type="inferred from homology"/>
<keyword evidence="4 6" id="KW-0547">Nucleotide-binding</keyword>
<sequence length="209" mass="23069">MSDGQKRDDKKFQDPNIAINRVYTRKGDAGTTRLVGGQKVKKSHDRIETYGTVDELNSVVGAARQTIAEVYAGHEGFEGLSKVLFKVQHQLFNLGSVLATLPEDVGPKMPRVDADDVAELEGLIDQYNEELPPLRSFVLPGGTRLNVELHLARTVCRRAERLAVKLGDSEEVDAQAVAYLNRLSDAFFVFSRWASVAAGSDEVLWDPNV</sequence>
<gene>
    <name evidence="8" type="ORF">FRC96_02880</name>
</gene>
<dbReference type="EMBL" id="VOSL01000013">
    <property type="protein sequence ID" value="TXD42842.1"/>
    <property type="molecule type" value="Genomic_DNA"/>
</dbReference>
<comment type="pathway">
    <text evidence="6">Cofactor biosynthesis; adenosylcobalamin biosynthesis; adenosylcobalamin from cob(II)yrinate a,c-diamide: step 2/7.</text>
</comment>
<dbReference type="PANTHER" id="PTHR12213">
    <property type="entry name" value="CORRINOID ADENOSYLTRANSFERASE"/>
    <property type="match status" value="1"/>
</dbReference>
<evidence type="ECO:0000256" key="5">
    <source>
        <dbReference type="ARBA" id="ARBA00022840"/>
    </source>
</evidence>
<evidence type="ECO:0000256" key="4">
    <source>
        <dbReference type="ARBA" id="ARBA00022741"/>
    </source>
</evidence>
<evidence type="ECO:0000259" key="7">
    <source>
        <dbReference type="Pfam" id="PF01923"/>
    </source>
</evidence>
<dbReference type="InterPro" id="IPR016030">
    <property type="entry name" value="CblAdoTrfase-like"/>
</dbReference>
<dbReference type="PANTHER" id="PTHR12213:SF0">
    <property type="entry name" value="CORRINOID ADENOSYLTRANSFERASE MMAB"/>
    <property type="match status" value="1"/>
</dbReference>
<dbReference type="Pfam" id="PF01923">
    <property type="entry name" value="Cob_adeno_trans"/>
    <property type="match status" value="1"/>
</dbReference>
<evidence type="ECO:0000256" key="1">
    <source>
        <dbReference type="ARBA" id="ARBA00007487"/>
    </source>
</evidence>
<comment type="catalytic activity">
    <reaction evidence="6">
        <text>2 cob(II)alamin + reduced [electron-transfer flavoprotein] + 2 ATP = 2 adenosylcob(III)alamin + 2 triphosphate + oxidized [electron-transfer flavoprotein] + 3 H(+)</text>
        <dbReference type="Rhea" id="RHEA:28671"/>
        <dbReference type="Rhea" id="RHEA-COMP:10685"/>
        <dbReference type="Rhea" id="RHEA-COMP:10686"/>
        <dbReference type="ChEBI" id="CHEBI:15378"/>
        <dbReference type="ChEBI" id="CHEBI:16304"/>
        <dbReference type="ChEBI" id="CHEBI:18036"/>
        <dbReference type="ChEBI" id="CHEBI:18408"/>
        <dbReference type="ChEBI" id="CHEBI:30616"/>
        <dbReference type="ChEBI" id="CHEBI:57692"/>
        <dbReference type="ChEBI" id="CHEBI:58307"/>
        <dbReference type="EC" id="2.5.1.17"/>
    </reaction>
</comment>
<dbReference type="Gene3D" id="1.20.1200.10">
    <property type="entry name" value="Cobalamin adenosyltransferase-like"/>
    <property type="match status" value="1"/>
</dbReference>
<dbReference type="OrthoDB" id="9778896at2"/>
<keyword evidence="5 6" id="KW-0067">ATP-binding</keyword>
<dbReference type="RefSeq" id="WP_146972534.1">
    <property type="nucleotide sequence ID" value="NZ_VOSL01000013.1"/>
</dbReference>
<dbReference type="FunFam" id="1.20.1200.10:FF:000001">
    <property type="entry name" value="Cob(I)yrinic acid a,c-diamide adenosyltransferase"/>
    <property type="match status" value="1"/>
</dbReference>
<dbReference type="SUPFAM" id="SSF89028">
    <property type="entry name" value="Cobalamin adenosyltransferase-like"/>
    <property type="match status" value="1"/>
</dbReference>
<dbReference type="GO" id="GO:0005524">
    <property type="term" value="F:ATP binding"/>
    <property type="evidence" value="ECO:0007669"/>
    <property type="project" value="UniProtKB-UniRule"/>
</dbReference>
<reference evidence="8 9" key="1">
    <citation type="submission" date="2019-08" db="EMBL/GenBank/DDBJ databases">
        <title>Bradymonadales sp. TMQ2.</title>
        <authorList>
            <person name="Liang Q."/>
        </authorList>
    </citation>
    <scope>NUCLEOTIDE SEQUENCE [LARGE SCALE GENOMIC DNA]</scope>
    <source>
        <strain evidence="8 9">TMQ2</strain>
    </source>
</reference>
<dbReference type="AlphaFoldDB" id="A0A5C6XGQ0"/>
<evidence type="ECO:0000256" key="6">
    <source>
        <dbReference type="RuleBase" id="RU366026"/>
    </source>
</evidence>
<protein>
    <recommendedName>
        <fullName evidence="6">Corrinoid adenosyltransferase</fullName>
        <ecNumber evidence="6">2.5.1.17</ecNumber>
    </recommendedName>
    <alternativeName>
        <fullName evidence="6">Cob(II)alamin adenosyltransferase</fullName>
    </alternativeName>
    <alternativeName>
        <fullName evidence="6">Cob(II)yrinic acid a,c-diamide adenosyltransferase</fullName>
    </alternativeName>
    <alternativeName>
        <fullName evidence="6">Cobinamide/cobalamin adenosyltransferase</fullName>
    </alternativeName>
</protein>
<comment type="caution">
    <text evidence="8">The sequence shown here is derived from an EMBL/GenBank/DDBJ whole genome shotgun (WGS) entry which is preliminary data.</text>
</comment>
<comment type="similarity">
    <text evidence="1 6">Belongs to the Cob(I)alamin adenosyltransferase family.</text>
</comment>
<dbReference type="GO" id="GO:0008817">
    <property type="term" value="F:corrinoid adenosyltransferase activity"/>
    <property type="evidence" value="ECO:0007669"/>
    <property type="project" value="UniProtKB-UniRule"/>
</dbReference>
<comment type="subunit">
    <text evidence="2">Homotrimer.</text>
</comment>
<dbReference type="Proteomes" id="UP000321046">
    <property type="component" value="Unassembled WGS sequence"/>
</dbReference>
<name>A0A5C6XGQ0_9DELT</name>
<dbReference type="EC" id="2.5.1.17" evidence="6"/>
<comment type="catalytic activity">
    <reaction evidence="6">
        <text>2 cob(II)yrinate a,c diamide + reduced [electron-transfer flavoprotein] + 2 ATP = 2 adenosylcob(III)yrinate a,c-diamide + 2 triphosphate + oxidized [electron-transfer flavoprotein] + 3 H(+)</text>
        <dbReference type="Rhea" id="RHEA:11528"/>
        <dbReference type="Rhea" id="RHEA-COMP:10685"/>
        <dbReference type="Rhea" id="RHEA-COMP:10686"/>
        <dbReference type="ChEBI" id="CHEBI:15378"/>
        <dbReference type="ChEBI" id="CHEBI:18036"/>
        <dbReference type="ChEBI" id="CHEBI:30616"/>
        <dbReference type="ChEBI" id="CHEBI:57692"/>
        <dbReference type="ChEBI" id="CHEBI:58307"/>
        <dbReference type="ChEBI" id="CHEBI:58503"/>
        <dbReference type="ChEBI" id="CHEBI:58537"/>
        <dbReference type="EC" id="2.5.1.17"/>
    </reaction>
</comment>